<dbReference type="RefSeq" id="XP_018035084.1">
    <property type="nucleotide sequence ID" value="XM_018182969.1"/>
</dbReference>
<dbReference type="InterPro" id="IPR023210">
    <property type="entry name" value="NADP_OxRdtase_dom"/>
</dbReference>
<evidence type="ECO:0000313" key="4">
    <source>
        <dbReference type="Proteomes" id="UP000077069"/>
    </source>
</evidence>
<feature type="domain" description="NADP-dependent oxidoreductase" evidence="2">
    <location>
        <begin position="4"/>
        <end position="307"/>
    </location>
</feature>
<dbReference type="InParanoid" id="A0A177CD46"/>
<keyword evidence="1" id="KW-0560">Oxidoreductase</keyword>
<accession>A0A177CD46</accession>
<dbReference type="EMBL" id="KV441553">
    <property type="protein sequence ID" value="OAG04719.1"/>
    <property type="molecule type" value="Genomic_DNA"/>
</dbReference>
<dbReference type="InterPro" id="IPR050523">
    <property type="entry name" value="AKR_Detox_Biosynth"/>
</dbReference>
<reference evidence="3 4" key="1">
    <citation type="submission" date="2016-05" db="EMBL/GenBank/DDBJ databases">
        <title>Comparative analysis of secretome profiles of manganese(II)-oxidizing ascomycete fungi.</title>
        <authorList>
            <consortium name="DOE Joint Genome Institute"/>
            <person name="Zeiner C.A."/>
            <person name="Purvine S.O."/>
            <person name="Zink E.M."/>
            <person name="Wu S."/>
            <person name="Pasa-Tolic L."/>
            <person name="Chaput D.L."/>
            <person name="Haridas S."/>
            <person name="Grigoriev I.V."/>
            <person name="Santelli C.M."/>
            <person name="Hansel C.M."/>
        </authorList>
    </citation>
    <scope>NUCLEOTIDE SEQUENCE [LARGE SCALE GENOMIC DNA]</scope>
    <source>
        <strain evidence="3 4">AP3s5-JAC2a</strain>
    </source>
</reference>
<dbReference type="PANTHER" id="PTHR43364">
    <property type="entry name" value="NADH-SPECIFIC METHYLGLYOXAL REDUCTASE-RELATED"/>
    <property type="match status" value="1"/>
</dbReference>
<evidence type="ECO:0000259" key="2">
    <source>
        <dbReference type="Pfam" id="PF00248"/>
    </source>
</evidence>
<gene>
    <name evidence="3" type="ORF">CC84DRAFT_1218147</name>
</gene>
<organism evidence="3 4">
    <name type="scientific">Paraphaeosphaeria sporulosa</name>
    <dbReference type="NCBI Taxonomy" id="1460663"/>
    <lineage>
        <taxon>Eukaryota</taxon>
        <taxon>Fungi</taxon>
        <taxon>Dikarya</taxon>
        <taxon>Ascomycota</taxon>
        <taxon>Pezizomycotina</taxon>
        <taxon>Dothideomycetes</taxon>
        <taxon>Pleosporomycetidae</taxon>
        <taxon>Pleosporales</taxon>
        <taxon>Massarineae</taxon>
        <taxon>Didymosphaeriaceae</taxon>
        <taxon>Paraphaeosphaeria</taxon>
    </lineage>
</organism>
<evidence type="ECO:0000313" key="3">
    <source>
        <dbReference type="EMBL" id="OAG04719.1"/>
    </source>
</evidence>
<dbReference type="Gene3D" id="3.20.20.100">
    <property type="entry name" value="NADP-dependent oxidoreductase domain"/>
    <property type="match status" value="1"/>
</dbReference>
<evidence type="ECO:0000256" key="1">
    <source>
        <dbReference type="ARBA" id="ARBA00023002"/>
    </source>
</evidence>
<name>A0A177CD46_9PLEO</name>
<dbReference type="GO" id="GO:0005829">
    <property type="term" value="C:cytosol"/>
    <property type="evidence" value="ECO:0007669"/>
    <property type="project" value="TreeGrafter"/>
</dbReference>
<dbReference type="AlphaFoldDB" id="A0A177CD46"/>
<dbReference type="SUPFAM" id="SSF51430">
    <property type="entry name" value="NAD(P)-linked oxidoreductase"/>
    <property type="match status" value="1"/>
</dbReference>
<sequence length="318" mass="35180">MSPKLIFGTGGLGMAPGSFRDSTSVRPLMSTLKELGITHLDTAARYPPTSPGLAEKLVGEAADGFVVDTKVLTETHADGSGDLKKEKIENSVSESMNRLRRESVNILYSHRADPATPLKEQVQNFNEQIRQGHCKHWGVCNTAPSVLEEMLIICNENGWEKPRYYQGSYSLITRGMETKLLPILRSAGMHFNGYQPLAAGFLTGKFVNNDYAGTRFDAASPVGNVMQKMFSGDQLMMAMKKFDAAVQQRGLTSPEVAIRWLMHHSVLNDEDGIILGASRIEQVHETAALTKKGPLEKDVLALVEEFWQDVKSLREEIL</sequence>
<dbReference type="OrthoDB" id="48988at2759"/>
<dbReference type="InterPro" id="IPR036812">
    <property type="entry name" value="NAD(P)_OxRdtase_dom_sf"/>
</dbReference>
<protein>
    <submittedName>
        <fullName evidence="3">Putative oxidoreductase</fullName>
    </submittedName>
</protein>
<dbReference type="Proteomes" id="UP000077069">
    <property type="component" value="Unassembled WGS sequence"/>
</dbReference>
<dbReference type="STRING" id="1460663.A0A177CD46"/>
<dbReference type="PANTHER" id="PTHR43364:SF4">
    <property type="entry name" value="NAD(P)-LINKED OXIDOREDUCTASE SUPERFAMILY PROTEIN"/>
    <property type="match status" value="1"/>
</dbReference>
<dbReference type="GO" id="GO:0016491">
    <property type="term" value="F:oxidoreductase activity"/>
    <property type="evidence" value="ECO:0007669"/>
    <property type="project" value="UniProtKB-KW"/>
</dbReference>
<proteinExistence type="predicted"/>
<keyword evidence="4" id="KW-1185">Reference proteome</keyword>
<dbReference type="Pfam" id="PF00248">
    <property type="entry name" value="Aldo_ket_red"/>
    <property type="match status" value="1"/>
</dbReference>
<dbReference type="GeneID" id="28766455"/>